<dbReference type="OrthoDB" id="9127033at2"/>
<dbReference type="PANTHER" id="PTHR24567">
    <property type="entry name" value="CRP FAMILY TRANSCRIPTIONAL REGULATORY PROTEIN"/>
    <property type="match status" value="1"/>
</dbReference>
<dbReference type="PROSITE" id="PS51063">
    <property type="entry name" value="HTH_CRP_2"/>
    <property type="match status" value="1"/>
</dbReference>
<dbReference type="InterPro" id="IPR036390">
    <property type="entry name" value="WH_DNA-bd_sf"/>
</dbReference>
<dbReference type="Pfam" id="PF00027">
    <property type="entry name" value="cNMP_binding"/>
    <property type="match status" value="1"/>
</dbReference>
<name>A0A173M937_9BACT</name>
<dbReference type="InterPro" id="IPR018490">
    <property type="entry name" value="cNMP-bd_dom_sf"/>
</dbReference>
<keyword evidence="2" id="KW-0238">DNA-binding</keyword>
<dbReference type="PROSITE" id="PS50042">
    <property type="entry name" value="CNMP_BINDING_3"/>
    <property type="match status" value="1"/>
</dbReference>
<dbReference type="KEGG" id="fln:FLA_0034"/>
<dbReference type="SMART" id="SM00419">
    <property type="entry name" value="HTH_CRP"/>
    <property type="match status" value="1"/>
</dbReference>
<reference evidence="7" key="1">
    <citation type="submission" date="2017-01" db="EMBL/GenBank/DDBJ databases">
        <authorList>
            <person name="Varghese N."/>
            <person name="Submissions S."/>
        </authorList>
    </citation>
    <scope>NUCLEOTIDE SEQUENCE [LARGE SCALE GENOMIC DNA]</scope>
    <source>
        <strain evidence="7">DSM 21054</strain>
    </source>
</reference>
<feature type="domain" description="HTH crp-type" evidence="5">
    <location>
        <begin position="153"/>
        <end position="225"/>
    </location>
</feature>
<gene>
    <name evidence="6" type="ORF">SAMN05421788_104206</name>
</gene>
<dbReference type="InterPro" id="IPR012318">
    <property type="entry name" value="HTH_CRP"/>
</dbReference>
<dbReference type="EMBL" id="FTOR01000004">
    <property type="protein sequence ID" value="SIT15930.1"/>
    <property type="molecule type" value="Genomic_DNA"/>
</dbReference>
<dbReference type="PANTHER" id="PTHR24567:SF74">
    <property type="entry name" value="HTH-TYPE TRANSCRIPTIONAL REGULATOR ARCR"/>
    <property type="match status" value="1"/>
</dbReference>
<evidence type="ECO:0000313" key="6">
    <source>
        <dbReference type="EMBL" id="SIT15930.1"/>
    </source>
</evidence>
<dbReference type="InterPro" id="IPR036388">
    <property type="entry name" value="WH-like_DNA-bd_sf"/>
</dbReference>
<keyword evidence="1" id="KW-0805">Transcription regulation</keyword>
<evidence type="ECO:0000313" key="7">
    <source>
        <dbReference type="Proteomes" id="UP000186917"/>
    </source>
</evidence>
<evidence type="ECO:0000259" key="5">
    <source>
        <dbReference type="PROSITE" id="PS51063"/>
    </source>
</evidence>
<protein>
    <submittedName>
        <fullName evidence="6">cAMP-binding domain of CRP or a regulatory subunit of cAMP-dependent protein kinases</fullName>
    </submittedName>
</protein>
<evidence type="ECO:0000256" key="2">
    <source>
        <dbReference type="ARBA" id="ARBA00023125"/>
    </source>
</evidence>
<keyword evidence="6" id="KW-0808">Transferase</keyword>
<dbReference type="RefSeq" id="WP_076379550.1">
    <property type="nucleotide sequence ID" value="NZ_AP017422.1"/>
</dbReference>
<dbReference type="SUPFAM" id="SSF46785">
    <property type="entry name" value="Winged helix' DNA-binding domain"/>
    <property type="match status" value="1"/>
</dbReference>
<dbReference type="SUPFAM" id="SSF51206">
    <property type="entry name" value="cAMP-binding domain-like"/>
    <property type="match status" value="1"/>
</dbReference>
<dbReference type="InterPro" id="IPR014710">
    <property type="entry name" value="RmlC-like_jellyroll"/>
</dbReference>
<dbReference type="SMART" id="SM00100">
    <property type="entry name" value="cNMP"/>
    <property type="match status" value="1"/>
</dbReference>
<accession>A0A173M937</accession>
<keyword evidence="7" id="KW-1185">Reference proteome</keyword>
<organism evidence="6 7">
    <name type="scientific">Filimonas lacunae</name>
    <dbReference type="NCBI Taxonomy" id="477680"/>
    <lineage>
        <taxon>Bacteria</taxon>
        <taxon>Pseudomonadati</taxon>
        <taxon>Bacteroidota</taxon>
        <taxon>Chitinophagia</taxon>
        <taxon>Chitinophagales</taxon>
        <taxon>Chitinophagaceae</taxon>
        <taxon>Filimonas</taxon>
    </lineage>
</organism>
<evidence type="ECO:0000259" key="4">
    <source>
        <dbReference type="PROSITE" id="PS50042"/>
    </source>
</evidence>
<dbReference type="GO" id="GO:0003677">
    <property type="term" value="F:DNA binding"/>
    <property type="evidence" value="ECO:0007669"/>
    <property type="project" value="UniProtKB-KW"/>
</dbReference>
<evidence type="ECO:0000256" key="1">
    <source>
        <dbReference type="ARBA" id="ARBA00023015"/>
    </source>
</evidence>
<dbReference type="Proteomes" id="UP000186917">
    <property type="component" value="Unassembled WGS sequence"/>
</dbReference>
<sequence length="238" mass="26467">MTMGNRFPVNNWSFNSDAILKNLPEQDLAILLAHQSTHSHNAGDVIFREGAFASGIYIIKQGKVKKYKVDVHGCEQIIYIANAGELLGYHAVLAEERYSDSAAALEKTIVRFVPKEDLIATVRQSSVLTSRLLKTLSHEFTVLSNQLALLGQKTARERLATQLIVLREKYSAPGQAEDGVIDISRENLASLIGIARENIVRLLREFKNQKIIATEGRKIKVLDMTLLLNVAENSARNS</sequence>
<keyword evidence="3" id="KW-0804">Transcription</keyword>
<dbReference type="STRING" id="477680.SAMN05421788_104206"/>
<dbReference type="GO" id="GO:0016301">
    <property type="term" value="F:kinase activity"/>
    <property type="evidence" value="ECO:0007669"/>
    <property type="project" value="UniProtKB-KW"/>
</dbReference>
<dbReference type="GO" id="GO:0005829">
    <property type="term" value="C:cytosol"/>
    <property type="evidence" value="ECO:0007669"/>
    <property type="project" value="TreeGrafter"/>
</dbReference>
<dbReference type="CDD" id="cd00038">
    <property type="entry name" value="CAP_ED"/>
    <property type="match status" value="1"/>
</dbReference>
<dbReference type="GO" id="GO:0003700">
    <property type="term" value="F:DNA-binding transcription factor activity"/>
    <property type="evidence" value="ECO:0007669"/>
    <property type="project" value="TreeGrafter"/>
</dbReference>
<dbReference type="Pfam" id="PF13545">
    <property type="entry name" value="HTH_Crp_2"/>
    <property type="match status" value="1"/>
</dbReference>
<feature type="domain" description="Cyclic nucleotide-binding" evidence="4">
    <location>
        <begin position="19"/>
        <end position="139"/>
    </location>
</feature>
<dbReference type="Gene3D" id="1.10.10.10">
    <property type="entry name" value="Winged helix-like DNA-binding domain superfamily/Winged helix DNA-binding domain"/>
    <property type="match status" value="1"/>
</dbReference>
<dbReference type="InterPro" id="IPR000595">
    <property type="entry name" value="cNMP-bd_dom"/>
</dbReference>
<evidence type="ECO:0000256" key="3">
    <source>
        <dbReference type="ARBA" id="ARBA00023163"/>
    </source>
</evidence>
<dbReference type="AlphaFoldDB" id="A0A173M937"/>
<dbReference type="InterPro" id="IPR050397">
    <property type="entry name" value="Env_Response_Regulators"/>
</dbReference>
<keyword evidence="6" id="KW-0418">Kinase</keyword>
<dbReference type="Gene3D" id="2.60.120.10">
    <property type="entry name" value="Jelly Rolls"/>
    <property type="match status" value="1"/>
</dbReference>
<proteinExistence type="predicted"/>